<dbReference type="GO" id="GO:0005886">
    <property type="term" value="C:plasma membrane"/>
    <property type="evidence" value="ECO:0007669"/>
    <property type="project" value="TreeGrafter"/>
</dbReference>
<evidence type="ECO:0000259" key="6">
    <source>
        <dbReference type="PROSITE" id="PS50850"/>
    </source>
</evidence>
<feature type="transmembrane region" description="Helical" evidence="5">
    <location>
        <begin position="359"/>
        <end position="378"/>
    </location>
</feature>
<dbReference type="InterPro" id="IPR036259">
    <property type="entry name" value="MFS_trans_sf"/>
</dbReference>
<accession>A0A1L9RET5</accession>
<dbReference type="Gene3D" id="1.20.1250.20">
    <property type="entry name" value="MFS general substrate transporter like domains"/>
    <property type="match status" value="1"/>
</dbReference>
<feature type="transmembrane region" description="Helical" evidence="5">
    <location>
        <begin position="142"/>
        <end position="161"/>
    </location>
</feature>
<feature type="transmembrane region" description="Helical" evidence="5">
    <location>
        <begin position="85"/>
        <end position="105"/>
    </location>
</feature>
<dbReference type="GO" id="GO:0022857">
    <property type="term" value="F:transmembrane transporter activity"/>
    <property type="evidence" value="ECO:0007669"/>
    <property type="project" value="InterPro"/>
</dbReference>
<evidence type="ECO:0000256" key="2">
    <source>
        <dbReference type="ARBA" id="ARBA00022692"/>
    </source>
</evidence>
<keyword evidence="8" id="KW-1185">Reference proteome</keyword>
<feature type="transmembrane region" description="Helical" evidence="5">
    <location>
        <begin position="173"/>
        <end position="193"/>
    </location>
</feature>
<dbReference type="RefSeq" id="XP_040687112.1">
    <property type="nucleotide sequence ID" value="XM_040836038.1"/>
</dbReference>
<sequence length="489" mass="54048">MDEEKQVTTHQQPVGNAYAGLKCDPQFEVVWDVDDPEDPKNWSVWYRGFIVGLISFLVTCVILYSTSYTSGVAGIQKSFKISSETIVLLGLTTYMLGLAIGCLILAPLTELYGRRPVYLITTALFALLIIPVALAPNIEAVFISRFFGGFFGSATIAGGPGSVNDVVSSKHRALAFSCWSVGAMNGPVIGPIMGGFVYQYLGWRWINWIVLICVGVAFVALLFTKETYAPVLLRERRRKRQQETGDMRWWSRYDNELSGWELLKINLTRPFIMAVSEPICLFWNIYVGIIYAVLFLCFVGYPIVFQENRGWSAGIAGLGYVGIGLGIVIAVTSEPLIRKLIHNTPLDPVTGQLPPEASIRPICIGCFLIPIGELWFSWTARASIHWICPILAGVSFGLGNGLVFIYVTNYLAGSYGMYAASALAGNSLVRYVMGGVLPLAGSKMYHAMGVNWAGTMLALVEILLIPIPFVFYRYGWKIRQRSKMISKMG</sequence>
<organism evidence="7 8">
    <name type="scientific">Aspergillus wentii DTO 134E9</name>
    <dbReference type="NCBI Taxonomy" id="1073089"/>
    <lineage>
        <taxon>Eukaryota</taxon>
        <taxon>Fungi</taxon>
        <taxon>Dikarya</taxon>
        <taxon>Ascomycota</taxon>
        <taxon>Pezizomycotina</taxon>
        <taxon>Eurotiomycetes</taxon>
        <taxon>Eurotiomycetidae</taxon>
        <taxon>Eurotiales</taxon>
        <taxon>Aspergillaceae</taxon>
        <taxon>Aspergillus</taxon>
        <taxon>Aspergillus subgen. Cremei</taxon>
    </lineage>
</organism>
<feature type="transmembrane region" description="Helical" evidence="5">
    <location>
        <begin position="44"/>
        <end position="65"/>
    </location>
</feature>
<dbReference type="InterPro" id="IPR011701">
    <property type="entry name" value="MFS"/>
</dbReference>
<keyword evidence="2 5" id="KW-0812">Transmembrane</keyword>
<dbReference type="SUPFAM" id="SSF103473">
    <property type="entry name" value="MFS general substrate transporter"/>
    <property type="match status" value="1"/>
</dbReference>
<dbReference type="VEuPathDB" id="FungiDB:ASPWEDRAFT_43495"/>
<reference evidence="8" key="1">
    <citation type="journal article" date="2017" name="Genome Biol.">
        <title>Comparative genomics reveals high biological diversity and specific adaptations in the industrially and medically important fungal genus Aspergillus.</title>
        <authorList>
            <person name="de Vries R.P."/>
            <person name="Riley R."/>
            <person name="Wiebenga A."/>
            <person name="Aguilar-Osorio G."/>
            <person name="Amillis S."/>
            <person name="Uchima C.A."/>
            <person name="Anderluh G."/>
            <person name="Asadollahi M."/>
            <person name="Askin M."/>
            <person name="Barry K."/>
            <person name="Battaglia E."/>
            <person name="Bayram O."/>
            <person name="Benocci T."/>
            <person name="Braus-Stromeyer S.A."/>
            <person name="Caldana C."/>
            <person name="Canovas D."/>
            <person name="Cerqueira G.C."/>
            <person name="Chen F."/>
            <person name="Chen W."/>
            <person name="Choi C."/>
            <person name="Clum A."/>
            <person name="Dos Santos R.A."/>
            <person name="Damasio A.R."/>
            <person name="Diallinas G."/>
            <person name="Emri T."/>
            <person name="Fekete E."/>
            <person name="Flipphi M."/>
            <person name="Freyberg S."/>
            <person name="Gallo A."/>
            <person name="Gournas C."/>
            <person name="Habgood R."/>
            <person name="Hainaut M."/>
            <person name="Harispe M.L."/>
            <person name="Henrissat B."/>
            <person name="Hilden K.S."/>
            <person name="Hope R."/>
            <person name="Hossain A."/>
            <person name="Karabika E."/>
            <person name="Karaffa L."/>
            <person name="Karanyi Z."/>
            <person name="Krasevec N."/>
            <person name="Kuo A."/>
            <person name="Kusch H."/>
            <person name="LaButti K."/>
            <person name="Lagendijk E.L."/>
            <person name="Lapidus A."/>
            <person name="Levasseur A."/>
            <person name="Lindquist E."/>
            <person name="Lipzen A."/>
            <person name="Logrieco A.F."/>
            <person name="MacCabe A."/>
            <person name="Maekelae M.R."/>
            <person name="Malavazi I."/>
            <person name="Melin P."/>
            <person name="Meyer V."/>
            <person name="Mielnichuk N."/>
            <person name="Miskei M."/>
            <person name="Molnar A.P."/>
            <person name="Mule G."/>
            <person name="Ngan C.Y."/>
            <person name="Orejas M."/>
            <person name="Orosz E."/>
            <person name="Ouedraogo J.P."/>
            <person name="Overkamp K.M."/>
            <person name="Park H.-S."/>
            <person name="Perrone G."/>
            <person name="Piumi F."/>
            <person name="Punt P.J."/>
            <person name="Ram A.F."/>
            <person name="Ramon A."/>
            <person name="Rauscher S."/>
            <person name="Record E."/>
            <person name="Riano-Pachon D.M."/>
            <person name="Robert V."/>
            <person name="Roehrig J."/>
            <person name="Ruller R."/>
            <person name="Salamov A."/>
            <person name="Salih N.S."/>
            <person name="Samson R.A."/>
            <person name="Sandor E."/>
            <person name="Sanguinetti M."/>
            <person name="Schuetze T."/>
            <person name="Sepcic K."/>
            <person name="Shelest E."/>
            <person name="Sherlock G."/>
            <person name="Sophianopoulou V."/>
            <person name="Squina F.M."/>
            <person name="Sun H."/>
            <person name="Susca A."/>
            <person name="Todd R.B."/>
            <person name="Tsang A."/>
            <person name="Unkles S.E."/>
            <person name="van de Wiele N."/>
            <person name="van Rossen-Uffink D."/>
            <person name="Oliveira J.V."/>
            <person name="Vesth T.C."/>
            <person name="Visser J."/>
            <person name="Yu J.-H."/>
            <person name="Zhou M."/>
            <person name="Andersen M.R."/>
            <person name="Archer D.B."/>
            <person name="Baker S.E."/>
            <person name="Benoit I."/>
            <person name="Brakhage A.A."/>
            <person name="Braus G.H."/>
            <person name="Fischer R."/>
            <person name="Frisvad J.C."/>
            <person name="Goldman G.H."/>
            <person name="Houbraken J."/>
            <person name="Oakley B."/>
            <person name="Pocsi I."/>
            <person name="Scazzocchio C."/>
            <person name="Seiboth B."/>
            <person name="vanKuyk P.A."/>
            <person name="Wortman J."/>
            <person name="Dyer P.S."/>
            <person name="Grigoriev I.V."/>
        </authorList>
    </citation>
    <scope>NUCLEOTIDE SEQUENCE [LARGE SCALE GENOMIC DNA]</scope>
    <source>
        <strain evidence="8">DTO 134E9</strain>
    </source>
</reference>
<evidence type="ECO:0000256" key="3">
    <source>
        <dbReference type="ARBA" id="ARBA00022989"/>
    </source>
</evidence>
<feature type="transmembrane region" description="Helical" evidence="5">
    <location>
        <begin position="384"/>
        <end position="408"/>
    </location>
</feature>
<dbReference type="Pfam" id="PF07690">
    <property type="entry name" value="MFS_1"/>
    <property type="match status" value="1"/>
</dbReference>
<dbReference type="STRING" id="1073089.A0A1L9RET5"/>
<feature type="transmembrane region" description="Helical" evidence="5">
    <location>
        <begin position="310"/>
        <end position="331"/>
    </location>
</feature>
<dbReference type="OrthoDB" id="3365399at2759"/>
<evidence type="ECO:0000313" key="8">
    <source>
        <dbReference type="Proteomes" id="UP000184383"/>
    </source>
</evidence>
<feature type="transmembrane region" description="Helical" evidence="5">
    <location>
        <begin position="281"/>
        <end position="304"/>
    </location>
</feature>
<dbReference type="PROSITE" id="PS50850">
    <property type="entry name" value="MFS"/>
    <property type="match status" value="1"/>
</dbReference>
<proteinExistence type="predicted"/>
<feature type="transmembrane region" description="Helical" evidence="5">
    <location>
        <begin position="453"/>
        <end position="474"/>
    </location>
</feature>
<dbReference type="PANTHER" id="PTHR23502:SF12">
    <property type="entry name" value="MULTIDRUG TRANSPORTER, PUTATIVE (AFU_ORTHOLOGUE AFUA_1G06440)-RELATED"/>
    <property type="match status" value="1"/>
</dbReference>
<dbReference type="Proteomes" id="UP000184383">
    <property type="component" value="Unassembled WGS sequence"/>
</dbReference>
<evidence type="ECO:0000256" key="5">
    <source>
        <dbReference type="SAM" id="Phobius"/>
    </source>
</evidence>
<dbReference type="CDD" id="cd17323">
    <property type="entry name" value="MFS_Tpo1_MDR_like"/>
    <property type="match status" value="1"/>
</dbReference>
<dbReference type="EMBL" id="KV878214">
    <property type="protein sequence ID" value="OJJ33435.1"/>
    <property type="molecule type" value="Genomic_DNA"/>
</dbReference>
<evidence type="ECO:0000256" key="4">
    <source>
        <dbReference type="ARBA" id="ARBA00023136"/>
    </source>
</evidence>
<dbReference type="FunFam" id="1.20.1250.20:FF:000011">
    <property type="entry name" value="MFS multidrug transporter, putative"/>
    <property type="match status" value="1"/>
</dbReference>
<dbReference type="InterPro" id="IPR020846">
    <property type="entry name" value="MFS_dom"/>
</dbReference>
<feature type="transmembrane region" description="Helical" evidence="5">
    <location>
        <begin position="117"/>
        <end position="136"/>
    </location>
</feature>
<dbReference type="PANTHER" id="PTHR23502">
    <property type="entry name" value="MAJOR FACILITATOR SUPERFAMILY"/>
    <property type="match status" value="1"/>
</dbReference>
<evidence type="ECO:0000313" key="7">
    <source>
        <dbReference type="EMBL" id="OJJ33435.1"/>
    </source>
</evidence>
<keyword evidence="3 5" id="KW-1133">Transmembrane helix</keyword>
<comment type="subcellular location">
    <subcellularLocation>
        <location evidence="1">Membrane</location>
        <topology evidence="1">Multi-pass membrane protein</topology>
    </subcellularLocation>
</comment>
<dbReference type="GeneID" id="63751886"/>
<evidence type="ECO:0000256" key="1">
    <source>
        <dbReference type="ARBA" id="ARBA00004141"/>
    </source>
</evidence>
<feature type="domain" description="Major facilitator superfamily (MFS) profile" evidence="6">
    <location>
        <begin position="44"/>
        <end position="478"/>
    </location>
</feature>
<gene>
    <name evidence="7" type="ORF">ASPWEDRAFT_43495</name>
</gene>
<keyword evidence="4 5" id="KW-0472">Membrane</keyword>
<protein>
    <recommendedName>
        <fullName evidence="6">Major facilitator superfamily (MFS) profile domain-containing protein</fullName>
    </recommendedName>
</protein>
<dbReference type="AlphaFoldDB" id="A0A1L9RET5"/>
<name>A0A1L9RET5_ASPWE</name>
<feature type="transmembrane region" description="Helical" evidence="5">
    <location>
        <begin position="205"/>
        <end position="224"/>
    </location>
</feature>